<protein>
    <submittedName>
        <fullName evidence="1">Putative vacuolar protein sorting-associated protein</fullName>
    </submittedName>
</protein>
<gene>
    <name evidence="1" type="ORF">SAMD00023353_3500550</name>
</gene>
<dbReference type="EMBL" id="DF977480">
    <property type="protein sequence ID" value="GAW26522.1"/>
    <property type="molecule type" value="Genomic_DNA"/>
</dbReference>
<reference evidence="1" key="1">
    <citation type="submission" date="2016-03" db="EMBL/GenBank/DDBJ databases">
        <title>Draft genome sequence of Rosellinia necatrix.</title>
        <authorList>
            <person name="Kanematsu S."/>
        </authorList>
    </citation>
    <scope>NUCLEOTIDE SEQUENCE [LARGE SCALE GENOMIC DNA]</scope>
    <source>
        <strain evidence="1">W97</strain>
    </source>
</reference>
<sequence>MVVEPARVDSEVLGLATQRELREVTLQVIIATDGAIIAHNQQLLVFRPSEPLDGALVPGDTLQ</sequence>
<dbReference type="Proteomes" id="UP000054516">
    <property type="component" value="Unassembled WGS sequence"/>
</dbReference>
<evidence type="ECO:0000313" key="1">
    <source>
        <dbReference type="EMBL" id="GAW26522.1"/>
    </source>
</evidence>
<name>A0A1S8A974_ROSNE</name>
<keyword evidence="2" id="KW-1185">Reference proteome</keyword>
<proteinExistence type="predicted"/>
<evidence type="ECO:0000313" key="2">
    <source>
        <dbReference type="Proteomes" id="UP000054516"/>
    </source>
</evidence>
<dbReference type="AlphaFoldDB" id="A0A1S8A974"/>
<organism evidence="1">
    <name type="scientific">Rosellinia necatrix</name>
    <name type="common">White root-rot fungus</name>
    <dbReference type="NCBI Taxonomy" id="77044"/>
    <lineage>
        <taxon>Eukaryota</taxon>
        <taxon>Fungi</taxon>
        <taxon>Dikarya</taxon>
        <taxon>Ascomycota</taxon>
        <taxon>Pezizomycotina</taxon>
        <taxon>Sordariomycetes</taxon>
        <taxon>Xylariomycetidae</taxon>
        <taxon>Xylariales</taxon>
        <taxon>Xylariaceae</taxon>
        <taxon>Rosellinia</taxon>
    </lineage>
</organism>
<accession>A0A1S8A974</accession>